<proteinExistence type="predicted"/>
<evidence type="ECO:0000313" key="2">
    <source>
        <dbReference type="EMBL" id="RXG84260.1"/>
    </source>
</evidence>
<dbReference type="AlphaFoldDB" id="A0A4Q0Q6G5"/>
<sequence length="98" mass="11014">MTDHTVDLDKHRGMAAQKATDLRRALAEVENNVRELREREADLENRLLTVAAASWPEAAAKARYLLNLYAASLPPEDTRHRALVTALFDDFVRLSGVD</sequence>
<comment type="caution">
    <text evidence="2">The sequence shown here is derived from an EMBL/GenBank/DDBJ whole genome shotgun (WGS) entry which is preliminary data.</text>
</comment>
<organism evidence="2 3">
    <name type="scientific">Bradyrhizobium zhanjiangense</name>
    <dbReference type="NCBI Taxonomy" id="1325107"/>
    <lineage>
        <taxon>Bacteria</taxon>
        <taxon>Pseudomonadati</taxon>
        <taxon>Pseudomonadota</taxon>
        <taxon>Alphaproteobacteria</taxon>
        <taxon>Hyphomicrobiales</taxon>
        <taxon>Nitrobacteraceae</taxon>
        <taxon>Bradyrhizobium</taxon>
    </lineage>
</organism>
<feature type="coiled-coil region" evidence="1">
    <location>
        <begin position="19"/>
        <end position="53"/>
    </location>
</feature>
<accession>A0A4Q0Q6G5</accession>
<evidence type="ECO:0000313" key="3">
    <source>
        <dbReference type="Proteomes" id="UP000290174"/>
    </source>
</evidence>
<evidence type="ECO:0000256" key="1">
    <source>
        <dbReference type="SAM" id="Coils"/>
    </source>
</evidence>
<protein>
    <submittedName>
        <fullName evidence="2">Uncharacterized protein</fullName>
    </submittedName>
</protein>
<dbReference type="Proteomes" id="UP000290174">
    <property type="component" value="Unassembled WGS sequence"/>
</dbReference>
<dbReference type="EMBL" id="RKMK01000077">
    <property type="protein sequence ID" value="RXG84260.1"/>
    <property type="molecule type" value="Genomic_DNA"/>
</dbReference>
<keyword evidence="1" id="KW-0175">Coiled coil</keyword>
<name>A0A4Q0Q6G5_9BRAD</name>
<dbReference type="RefSeq" id="WP_128937335.1">
    <property type="nucleotide sequence ID" value="NZ_CP022221.1"/>
</dbReference>
<gene>
    <name evidence="2" type="ORF">EAS61_39460</name>
</gene>
<reference evidence="2 3" key="1">
    <citation type="submission" date="2018-11" db="EMBL/GenBank/DDBJ databases">
        <title>Bradyrhizobium sp. nov., isolated from effective nodules of peanut in China.</title>
        <authorList>
            <person name="Li Y."/>
        </authorList>
    </citation>
    <scope>NUCLEOTIDE SEQUENCE [LARGE SCALE GENOMIC DNA]</scope>
    <source>
        <strain evidence="2 3">CCBAU 51770</strain>
    </source>
</reference>